<feature type="compositionally biased region" description="Polar residues" evidence="1">
    <location>
        <begin position="36"/>
        <end position="54"/>
    </location>
</feature>
<reference evidence="2 3" key="1">
    <citation type="submission" date="2017-11" db="EMBL/GenBank/DDBJ databases">
        <title>De novo assembly and phasing of dikaryotic genomes from two isolates of Puccinia coronata f. sp. avenae, the causal agent of oat crown rust.</title>
        <authorList>
            <person name="Miller M.E."/>
            <person name="Zhang Y."/>
            <person name="Omidvar V."/>
            <person name="Sperschneider J."/>
            <person name="Schwessinger B."/>
            <person name="Raley C."/>
            <person name="Palmer J.M."/>
            <person name="Garnica D."/>
            <person name="Upadhyaya N."/>
            <person name="Rathjen J."/>
            <person name="Taylor J.M."/>
            <person name="Park R.F."/>
            <person name="Dodds P.N."/>
            <person name="Hirsch C.D."/>
            <person name="Kianian S.F."/>
            <person name="Figueroa M."/>
        </authorList>
    </citation>
    <scope>NUCLEOTIDE SEQUENCE [LARGE SCALE GENOMIC DNA]</scope>
    <source>
        <strain evidence="2">12NC29</strain>
    </source>
</reference>
<feature type="compositionally biased region" description="Polar residues" evidence="1">
    <location>
        <begin position="309"/>
        <end position="340"/>
    </location>
</feature>
<feature type="compositionally biased region" description="Polar residues" evidence="1">
    <location>
        <begin position="371"/>
        <end position="384"/>
    </location>
</feature>
<dbReference type="PANTHER" id="PTHR35140:SF1">
    <property type="entry name" value="MITOTIC CHECK POINT PROTEIN BFA1"/>
    <property type="match status" value="1"/>
</dbReference>
<dbReference type="GO" id="GO:0044732">
    <property type="term" value="C:mitotic spindle pole body"/>
    <property type="evidence" value="ECO:0007669"/>
    <property type="project" value="TreeGrafter"/>
</dbReference>
<feature type="compositionally biased region" description="Low complexity" evidence="1">
    <location>
        <begin position="179"/>
        <end position="192"/>
    </location>
</feature>
<evidence type="ECO:0000313" key="3">
    <source>
        <dbReference type="Proteomes" id="UP000235388"/>
    </source>
</evidence>
<proteinExistence type="predicted"/>
<feature type="compositionally biased region" description="Basic residues" evidence="1">
    <location>
        <begin position="1367"/>
        <end position="1378"/>
    </location>
</feature>
<feature type="compositionally biased region" description="Low complexity" evidence="1">
    <location>
        <begin position="486"/>
        <end position="512"/>
    </location>
</feature>
<feature type="compositionally biased region" description="Low complexity" evidence="1">
    <location>
        <begin position="969"/>
        <end position="982"/>
    </location>
</feature>
<feature type="compositionally biased region" description="Polar residues" evidence="1">
    <location>
        <begin position="871"/>
        <end position="885"/>
    </location>
</feature>
<dbReference type="InterPro" id="IPR034586">
    <property type="entry name" value="Bfa1/Byr4"/>
</dbReference>
<feature type="compositionally biased region" description="Polar residues" evidence="1">
    <location>
        <begin position="1079"/>
        <end position="1089"/>
    </location>
</feature>
<keyword evidence="3" id="KW-1185">Reference proteome</keyword>
<feature type="compositionally biased region" description="Polar residues" evidence="1">
    <location>
        <begin position="444"/>
        <end position="458"/>
    </location>
</feature>
<dbReference type="GO" id="GO:0005096">
    <property type="term" value="F:GTPase activator activity"/>
    <property type="evidence" value="ECO:0007669"/>
    <property type="project" value="InterPro"/>
</dbReference>
<organism evidence="2 3">
    <name type="scientific">Puccinia coronata f. sp. avenae</name>
    <dbReference type="NCBI Taxonomy" id="200324"/>
    <lineage>
        <taxon>Eukaryota</taxon>
        <taxon>Fungi</taxon>
        <taxon>Dikarya</taxon>
        <taxon>Basidiomycota</taxon>
        <taxon>Pucciniomycotina</taxon>
        <taxon>Pucciniomycetes</taxon>
        <taxon>Pucciniales</taxon>
        <taxon>Pucciniaceae</taxon>
        <taxon>Puccinia</taxon>
    </lineage>
</organism>
<name>A0A2N5SU62_9BASI</name>
<feature type="compositionally biased region" description="Polar residues" evidence="1">
    <location>
        <begin position="137"/>
        <end position="165"/>
    </location>
</feature>
<feature type="region of interest" description="Disordered" evidence="1">
    <location>
        <begin position="1"/>
        <end position="222"/>
    </location>
</feature>
<protein>
    <submittedName>
        <fullName evidence="2">Uncharacterized protein</fullName>
    </submittedName>
</protein>
<feature type="compositionally biased region" description="Low complexity" evidence="1">
    <location>
        <begin position="823"/>
        <end position="843"/>
    </location>
</feature>
<feature type="compositionally biased region" description="Basic and acidic residues" evidence="1">
    <location>
        <begin position="1066"/>
        <end position="1075"/>
    </location>
</feature>
<comment type="caution">
    <text evidence="2">The sequence shown here is derived from an EMBL/GenBank/DDBJ whole genome shotgun (WGS) entry which is preliminary data.</text>
</comment>
<feature type="compositionally biased region" description="Acidic residues" evidence="1">
    <location>
        <begin position="460"/>
        <end position="475"/>
    </location>
</feature>
<feature type="region of interest" description="Disordered" evidence="1">
    <location>
        <begin position="955"/>
        <end position="1000"/>
    </location>
</feature>
<dbReference type="EMBL" id="PGCJ01000863">
    <property type="protein sequence ID" value="PLW16766.1"/>
    <property type="molecule type" value="Genomic_DNA"/>
</dbReference>
<feature type="compositionally biased region" description="Low complexity" evidence="1">
    <location>
        <begin position="854"/>
        <end position="863"/>
    </location>
</feature>
<feature type="region of interest" description="Disordered" evidence="1">
    <location>
        <begin position="727"/>
        <end position="892"/>
    </location>
</feature>
<dbReference type="Proteomes" id="UP000235388">
    <property type="component" value="Unassembled WGS sequence"/>
</dbReference>
<dbReference type="GO" id="GO:0001100">
    <property type="term" value="P:negative regulation of exit from mitosis"/>
    <property type="evidence" value="ECO:0007669"/>
    <property type="project" value="InterPro"/>
</dbReference>
<feature type="region of interest" description="Disordered" evidence="1">
    <location>
        <begin position="1281"/>
        <end position="1327"/>
    </location>
</feature>
<feature type="compositionally biased region" description="Acidic residues" evidence="1">
    <location>
        <begin position="341"/>
        <end position="352"/>
    </location>
</feature>
<gene>
    <name evidence="2" type="ORF">PCANC_12297</name>
</gene>
<feature type="compositionally biased region" description="Polar residues" evidence="1">
    <location>
        <begin position="1387"/>
        <end position="1399"/>
    </location>
</feature>
<feature type="region of interest" description="Disordered" evidence="1">
    <location>
        <begin position="1040"/>
        <end position="1127"/>
    </location>
</feature>
<feature type="compositionally biased region" description="Polar residues" evidence="1">
    <location>
        <begin position="513"/>
        <end position="530"/>
    </location>
</feature>
<feature type="region of interest" description="Disordered" evidence="1">
    <location>
        <begin position="1367"/>
        <end position="1399"/>
    </location>
</feature>
<feature type="compositionally biased region" description="Polar residues" evidence="1">
    <location>
        <begin position="653"/>
        <end position="670"/>
    </location>
</feature>
<feature type="compositionally biased region" description="Low complexity" evidence="1">
    <location>
        <begin position="631"/>
        <end position="646"/>
    </location>
</feature>
<feature type="compositionally biased region" description="Polar residues" evidence="1">
    <location>
        <begin position="1"/>
        <end position="10"/>
    </location>
</feature>
<dbReference type="PANTHER" id="PTHR35140">
    <property type="entry name" value="MITOTIC CHECK POINT PROTEIN BFA1"/>
    <property type="match status" value="1"/>
</dbReference>
<feature type="compositionally biased region" description="Polar residues" evidence="1">
    <location>
        <begin position="761"/>
        <end position="779"/>
    </location>
</feature>
<dbReference type="OrthoDB" id="2506743at2759"/>
<feature type="compositionally biased region" description="Low complexity" evidence="1">
    <location>
        <begin position="78"/>
        <end position="92"/>
    </location>
</feature>
<dbReference type="GO" id="GO:1990334">
    <property type="term" value="C:Bfa1-Bub2 complex"/>
    <property type="evidence" value="ECO:0007669"/>
    <property type="project" value="InterPro"/>
</dbReference>
<evidence type="ECO:0000256" key="1">
    <source>
        <dbReference type="SAM" id="MobiDB-lite"/>
    </source>
</evidence>
<feature type="region of interest" description="Disordered" evidence="1">
    <location>
        <begin position="309"/>
        <end position="532"/>
    </location>
</feature>
<accession>A0A2N5SU62</accession>
<feature type="compositionally biased region" description="Polar residues" evidence="1">
    <location>
        <begin position="415"/>
        <end position="430"/>
    </location>
</feature>
<sequence>MSPLPSTTESWDSDPDLILPDGPLTLLHSDTEGEAETSSSSVSALFSHNGNHSAYSVGGIDEDSNPTDDWQPQEKSSHSSLHSDSSSPQSDSYNLNEPLDQDAIQLTRASRRARHSNLTSRNPDSDQDDDRKGGTLTLKTGNPTSYRNLDCFSPSTTEKINSTSLLHPHHPTDERDPSGESFSSTSSSECQSTIKASFLPLPNSDAPSTSTSLHYRPSKRSTSQIDQTVLAVLASGAKGTVTRLEPSKRPSPVQAGLDWDEDIVLPEGGLQTIFRPTIHQHGDVKKKISFASAISDELEDLNVVNQPGSYRSGATSSSHTTRGPTLASQSSKSTVQCSTVNEEDGDFADDFELPPSGQSINLTDLNKKPRYSSSKPNSIASLTGSELDGLDDDPSDLPKSSTSSRRGSVLMTALPHSSANSTNPPTGNRGSTDDTTPRIRTRPSLTPSLMSDRSSSSFPEAEDDINEGFFDDIEFPPEFGIPNNLAPAPNSSTTTTTPTNTAPTSTPSAATPKSGQSSLPDPKGKQTSQGRVIDLQNYLNTKVKARALLVERNASSYLTQQLRQNISTFEDRDDERVEDGLEIETGSIHSAKLHSRKSSSFSSASSPALQSARNSYFQQFHGQKSKSKRVTVPFPSSTSTPLTSQPNDRHARFSTSENRSNPVASSSKSTPFGRPASHVSLINRPSSAVPPGSSQSRLHALTSHRPISAAGIATGLKNAAAYSSFVNPPPSDALPRFRTKSLRPSNSNTEMSHESPPASCHSGTDPSSRIQSPLGNSSRGARLVNRGSAASSLRARVSTMAASNGPPVLSASSQRTLKHKKSAAALKSVNSGLSGPPSNNSTSANDGRPPLSSPPGSNASSNGRGLHRKQSMPSLNCESQRSSVLSGLPSRLGGAAQSAMSAASIWKSNGVPHPKVRQHAYDCSSMPSSPNLISGPALPSYADPTRASMNRHVGAPAATSGMNSVLPDRSSSVNSRRSSIESARLSACSPAPPMTVSTSAGASRLTMPTIASRLKAKPSIIHEEHSSTTKRWTNGIPAVVPHQLRRPRRPRAYGDGTELDEFDDLPTSKEKEKLFTRAVKTNPNNTRNPSKLGPSAPSNPNEKKDGATAHPIVASQRSRSRLETRKAEGARRRALVINAHIKKISTKKGLIRQMSGNTLSQLNTEMRWNDQEARWEGNEHILREFDNVLSTSSRPALISQLSIQSPRLKSPTGAIREDMPDSGSFKANKAQNHVVGGMIFDAESMSWRKLGAGEEDEDELQLESDEELELRWLADDESSSRRKTIGGVRHDGWNSLSSSLSLPQHSHLRDESEDGSSQSTGKRHRGTRSDSFWLSCVEAEARHKKEIRSWIPIDEHREPLVSCTKPLKKSAHPVKAKKSNASNISSHTPSSTTSVYPSNLSHHPSAALLKFKPGSVIPGNHPHGRLTDADRCYLQEIRKLVLEEI</sequence>
<feature type="region of interest" description="Disordered" evidence="1">
    <location>
        <begin position="617"/>
        <end position="698"/>
    </location>
</feature>
<evidence type="ECO:0000313" key="2">
    <source>
        <dbReference type="EMBL" id="PLW16766.1"/>
    </source>
</evidence>
<dbReference type="STRING" id="200324.A0A2N5SU62"/>